<proteinExistence type="predicted"/>
<sequence length="101" mass="11233">MSISQADLDARVRGREAVDRKLQELGMSRGVTIGRVDWRPNPELETPEKAADSYYMTVASDSKQAHHTFSAEELANPHIDEDNALHEAMEQIIAGLVPDMT</sequence>
<evidence type="ECO:0000313" key="2">
    <source>
        <dbReference type="Proteomes" id="UP000198611"/>
    </source>
</evidence>
<dbReference type="EMBL" id="FOMJ01000006">
    <property type="protein sequence ID" value="SFD55773.1"/>
    <property type="molecule type" value="Genomic_DNA"/>
</dbReference>
<keyword evidence="2" id="KW-1185">Reference proteome</keyword>
<dbReference type="Proteomes" id="UP000198611">
    <property type="component" value="Unassembled WGS sequence"/>
</dbReference>
<dbReference type="AlphaFoldDB" id="A0A1I1THB4"/>
<reference evidence="1 2" key="1">
    <citation type="submission" date="2016-10" db="EMBL/GenBank/DDBJ databases">
        <authorList>
            <person name="de Groot N.N."/>
        </authorList>
    </citation>
    <scope>NUCLEOTIDE SEQUENCE [LARGE SCALE GENOMIC DNA]</scope>
    <source>
        <strain evidence="1 2">HL3</strain>
    </source>
</reference>
<organism evidence="1 2">
    <name type="scientific">Thiohalospira halophila DSM 15071</name>
    <dbReference type="NCBI Taxonomy" id="1123397"/>
    <lineage>
        <taxon>Bacteria</taxon>
        <taxon>Pseudomonadati</taxon>
        <taxon>Pseudomonadota</taxon>
        <taxon>Gammaproteobacteria</taxon>
        <taxon>Thiohalospirales</taxon>
        <taxon>Thiohalospiraceae</taxon>
        <taxon>Thiohalospira</taxon>
    </lineage>
</organism>
<name>A0A1I1THB4_9GAMM</name>
<gene>
    <name evidence="1" type="ORF">SAMN05660831_01844</name>
</gene>
<accession>A0A1I1THB4</accession>
<dbReference type="RefSeq" id="WP_093428479.1">
    <property type="nucleotide sequence ID" value="NZ_FOMJ01000006.1"/>
</dbReference>
<dbReference type="STRING" id="1123397.SAMN05660831_01844"/>
<evidence type="ECO:0000313" key="1">
    <source>
        <dbReference type="EMBL" id="SFD55773.1"/>
    </source>
</evidence>
<protein>
    <submittedName>
        <fullName evidence="1">Uncharacterized protein</fullName>
    </submittedName>
</protein>